<gene>
    <name evidence="1" type="ORF">QLQ22_20970</name>
</gene>
<dbReference type="Proteomes" id="UP001226091">
    <property type="component" value="Chromosome"/>
</dbReference>
<sequence>MKEKEKRIIEAAMSLFAKKGVTSTSIQDIANECGISKGAFYLYFKSKEALLLDTFKYHFELIHSKMEAVRQRDLEPRALLIAQLSCQLSEINKHKDFIIMQMRENAIPNNPSMAAFIQKMNADSNLFVKNALLAIYGESIEEYIWDLSTILQGMIHSYLKFIIFEKAELDFDELAAFLLNRVDDVASGLKVSKEKPILSSEREKNLFSFCTAIHRDELLAKIEQSKQQLSGDLLVTLEVLEAEIKEDSPRTAVIQGMLANLNQDPALAELQKSIAAYYQIKLL</sequence>
<dbReference type="EMBL" id="CP126116">
    <property type="protein sequence ID" value="WHZ57107.1"/>
    <property type="molecule type" value="Genomic_DNA"/>
</dbReference>
<evidence type="ECO:0000313" key="1">
    <source>
        <dbReference type="EMBL" id="WHZ57107.1"/>
    </source>
</evidence>
<keyword evidence="2" id="KW-1185">Reference proteome</keyword>
<organism evidence="1 2">
    <name type="scientific">Metabacillus hrfriensis</name>
    <dbReference type="NCBI Taxonomy" id="3048891"/>
    <lineage>
        <taxon>Bacteria</taxon>
        <taxon>Bacillati</taxon>
        <taxon>Bacillota</taxon>
        <taxon>Bacilli</taxon>
        <taxon>Bacillales</taxon>
        <taxon>Bacillaceae</taxon>
        <taxon>Metabacillus</taxon>
    </lineage>
</organism>
<evidence type="ECO:0000313" key="2">
    <source>
        <dbReference type="Proteomes" id="UP001226091"/>
    </source>
</evidence>
<proteinExistence type="predicted"/>
<accession>A0ACD4RAE2</accession>
<reference evidence="2" key="1">
    <citation type="journal article" date="2025" name="Aquaculture">
        <title>Assessment of the bioflocculant production and safety properties of Metabacillus hrfriensis sp. nov. based on phenotypic and whole-genome sequencing analysis.</title>
        <authorList>
            <person name="Zhang R."/>
            <person name="Zhao Z."/>
            <person name="Luo L."/>
            <person name="Wang S."/>
            <person name="Guo K."/>
            <person name="Xu W."/>
        </authorList>
    </citation>
    <scope>NUCLEOTIDE SEQUENCE [LARGE SCALE GENOMIC DNA]</scope>
    <source>
        <strain evidence="2">CT-WN-B3</strain>
    </source>
</reference>
<protein>
    <submittedName>
        <fullName evidence="1">TetR/AcrR family transcriptional regulator</fullName>
    </submittedName>
</protein>
<name>A0ACD4RAE2_9BACI</name>